<evidence type="ECO:0000256" key="7">
    <source>
        <dbReference type="RuleBase" id="RU003956"/>
    </source>
</evidence>
<feature type="binding site" evidence="6">
    <location>
        <position position="68"/>
    </location>
    <ligand>
        <name>Zn(2+)</name>
        <dbReference type="ChEBI" id="CHEBI:29105"/>
    </ligand>
</feature>
<dbReference type="KEGG" id="fgi:OP10G_1431"/>
<dbReference type="HOGENOM" id="CLU_053879_4_2_0"/>
<dbReference type="GO" id="GO:0015976">
    <property type="term" value="P:carbon utilization"/>
    <property type="evidence" value="ECO:0007669"/>
    <property type="project" value="InterPro"/>
</dbReference>
<comment type="cofactor">
    <cofactor evidence="6">
        <name>Zn(2+)</name>
        <dbReference type="ChEBI" id="CHEBI:29105"/>
    </cofactor>
    <text evidence="6">Binds 1 zinc ion per subunit.</text>
</comment>
<keyword evidence="3 6" id="KW-0862">Zinc</keyword>
<dbReference type="EMBL" id="CP007139">
    <property type="protein sequence ID" value="AIE84799.1"/>
    <property type="molecule type" value="Genomic_DNA"/>
</dbReference>
<dbReference type="Pfam" id="PF00484">
    <property type="entry name" value="Pro_CA"/>
    <property type="match status" value="1"/>
</dbReference>
<comment type="function">
    <text evidence="7">Reversible hydration of carbon dioxide.</text>
</comment>
<dbReference type="OrthoDB" id="9797527at2"/>
<dbReference type="eggNOG" id="COG0288">
    <property type="taxonomic scope" value="Bacteria"/>
</dbReference>
<evidence type="ECO:0000313" key="8">
    <source>
        <dbReference type="EMBL" id="AIE84799.1"/>
    </source>
</evidence>
<dbReference type="STRING" id="661478.OP10G_1431"/>
<keyword evidence="6" id="KW-0479">Metal-binding</keyword>
<protein>
    <recommendedName>
        <fullName evidence="2 7">Carbonic anhydrase</fullName>
        <ecNumber evidence="2 7">4.2.1.1</ecNumber>
    </recommendedName>
    <alternativeName>
        <fullName evidence="7">Carbonate dehydratase</fullName>
    </alternativeName>
</protein>
<comment type="similarity">
    <text evidence="1 7">Belongs to the beta-class carbonic anhydrase family.</text>
</comment>
<evidence type="ECO:0000313" key="9">
    <source>
        <dbReference type="Proteomes" id="UP000027982"/>
    </source>
</evidence>
<accession>A0A068NT39</accession>
<dbReference type="Proteomes" id="UP000027982">
    <property type="component" value="Chromosome"/>
</dbReference>
<name>A0A068NT39_FIMGI</name>
<dbReference type="EC" id="4.2.1.1" evidence="2 7"/>
<dbReference type="AlphaFoldDB" id="A0A068NT39"/>
<evidence type="ECO:0000256" key="2">
    <source>
        <dbReference type="ARBA" id="ARBA00012925"/>
    </source>
</evidence>
<reference evidence="8 9" key="1">
    <citation type="journal article" date="2014" name="PLoS ONE">
        <title>The first complete genome sequence of the class fimbriimonadia in the phylum armatimonadetes.</title>
        <authorList>
            <person name="Hu Z.Y."/>
            <person name="Wang Y.Z."/>
            <person name="Im W.T."/>
            <person name="Wang S.Y."/>
            <person name="Zhao G.P."/>
            <person name="Zheng H.J."/>
            <person name="Quan Z.X."/>
        </authorList>
    </citation>
    <scope>NUCLEOTIDE SEQUENCE [LARGE SCALE GENOMIC DNA]</scope>
    <source>
        <strain evidence="8">Gsoil 348</strain>
    </source>
</reference>
<evidence type="ECO:0000256" key="1">
    <source>
        <dbReference type="ARBA" id="ARBA00006217"/>
    </source>
</evidence>
<sequence length="212" mass="22662">MLNFLLNLAVAVTLQSPPSVSEGALQRLKQGNERFATHAMTHQNLDEAIRASTSVKQTPFAAIVCCSDSRVAPELVFDQGLGDLFVVRVAGNVVDDNGMGSLEYAVEHLHVKLIVVLGHAKCGAVSAALSSSGHPMASDSYIPALLKWIAPAVRKAREQKGDPLGNAIVNNEQIGAWRIRHAKGALGKAIRRGELKVASGVYDLSSSRVRFD</sequence>
<feature type="binding site" evidence="6">
    <location>
        <position position="122"/>
    </location>
    <ligand>
        <name>Zn(2+)</name>
        <dbReference type="ChEBI" id="CHEBI:29105"/>
    </ligand>
</feature>
<dbReference type="InterPro" id="IPR036874">
    <property type="entry name" value="Carbonic_anhydrase_sf"/>
</dbReference>
<dbReference type="PROSITE" id="PS00705">
    <property type="entry name" value="PROK_CO2_ANHYDRASE_2"/>
    <property type="match status" value="1"/>
</dbReference>
<keyword evidence="9" id="KW-1185">Reference proteome</keyword>
<comment type="catalytic activity">
    <reaction evidence="5 7">
        <text>hydrogencarbonate + H(+) = CO2 + H2O</text>
        <dbReference type="Rhea" id="RHEA:10748"/>
        <dbReference type="ChEBI" id="CHEBI:15377"/>
        <dbReference type="ChEBI" id="CHEBI:15378"/>
        <dbReference type="ChEBI" id="CHEBI:16526"/>
        <dbReference type="ChEBI" id="CHEBI:17544"/>
        <dbReference type="EC" id="4.2.1.1"/>
    </reaction>
</comment>
<dbReference type="GO" id="GO:0004089">
    <property type="term" value="F:carbonate dehydratase activity"/>
    <property type="evidence" value="ECO:0007669"/>
    <property type="project" value="UniProtKB-UniRule"/>
</dbReference>
<dbReference type="Gene3D" id="3.40.1050.10">
    <property type="entry name" value="Carbonic anhydrase"/>
    <property type="match status" value="1"/>
</dbReference>
<dbReference type="InterPro" id="IPR015892">
    <property type="entry name" value="Carbonic_anhydrase_CS"/>
</dbReference>
<dbReference type="SMART" id="SM00947">
    <property type="entry name" value="Pro_CA"/>
    <property type="match status" value="1"/>
</dbReference>
<dbReference type="GO" id="GO:0008270">
    <property type="term" value="F:zinc ion binding"/>
    <property type="evidence" value="ECO:0007669"/>
    <property type="project" value="UniProtKB-UniRule"/>
</dbReference>
<proteinExistence type="inferred from homology"/>
<evidence type="ECO:0000256" key="5">
    <source>
        <dbReference type="ARBA" id="ARBA00048348"/>
    </source>
</evidence>
<dbReference type="CDD" id="cd03378">
    <property type="entry name" value="beta_CA_cladeC"/>
    <property type="match status" value="1"/>
</dbReference>
<dbReference type="RefSeq" id="WP_025226587.1">
    <property type="nucleotide sequence ID" value="NZ_CP007139.1"/>
</dbReference>
<dbReference type="InterPro" id="IPR001765">
    <property type="entry name" value="Carbonic_anhydrase"/>
</dbReference>
<evidence type="ECO:0000256" key="3">
    <source>
        <dbReference type="ARBA" id="ARBA00022833"/>
    </source>
</evidence>
<feature type="binding site" evidence="6">
    <location>
        <position position="66"/>
    </location>
    <ligand>
        <name>Zn(2+)</name>
        <dbReference type="ChEBI" id="CHEBI:29105"/>
    </ligand>
</feature>
<keyword evidence="4 7" id="KW-0456">Lyase</keyword>
<dbReference type="PANTHER" id="PTHR11002">
    <property type="entry name" value="CARBONIC ANHYDRASE"/>
    <property type="match status" value="1"/>
</dbReference>
<organism evidence="8 9">
    <name type="scientific">Fimbriimonas ginsengisoli Gsoil 348</name>
    <dbReference type="NCBI Taxonomy" id="661478"/>
    <lineage>
        <taxon>Bacteria</taxon>
        <taxon>Bacillati</taxon>
        <taxon>Armatimonadota</taxon>
        <taxon>Fimbriimonadia</taxon>
        <taxon>Fimbriimonadales</taxon>
        <taxon>Fimbriimonadaceae</taxon>
        <taxon>Fimbriimonas</taxon>
    </lineage>
</organism>
<dbReference type="PANTHER" id="PTHR11002:SF79">
    <property type="entry name" value="CARBONIC ANHYDRASE 2"/>
    <property type="match status" value="1"/>
</dbReference>
<gene>
    <name evidence="8" type="ORF">OP10G_1431</name>
</gene>
<dbReference type="SUPFAM" id="SSF53056">
    <property type="entry name" value="beta-carbonic anhydrase, cab"/>
    <property type="match status" value="1"/>
</dbReference>
<feature type="binding site" evidence="6">
    <location>
        <position position="119"/>
    </location>
    <ligand>
        <name>Zn(2+)</name>
        <dbReference type="ChEBI" id="CHEBI:29105"/>
    </ligand>
</feature>
<dbReference type="PROSITE" id="PS00704">
    <property type="entry name" value="PROK_CO2_ANHYDRASE_1"/>
    <property type="match status" value="1"/>
</dbReference>
<evidence type="ECO:0000256" key="4">
    <source>
        <dbReference type="ARBA" id="ARBA00023239"/>
    </source>
</evidence>
<evidence type="ECO:0000256" key="6">
    <source>
        <dbReference type="PIRSR" id="PIRSR601765-1"/>
    </source>
</evidence>